<proteinExistence type="predicted"/>
<protein>
    <submittedName>
        <fullName evidence="3">Alpha/beta hydrolase fold-3 domain-containing protein</fullName>
    </submittedName>
</protein>
<dbReference type="InterPro" id="IPR013094">
    <property type="entry name" value="AB_hydrolase_3"/>
</dbReference>
<dbReference type="SUPFAM" id="SSF53474">
    <property type="entry name" value="alpha/beta-Hydrolases"/>
    <property type="match status" value="1"/>
</dbReference>
<comment type="caution">
    <text evidence="3">The sequence shown here is derived from an EMBL/GenBank/DDBJ whole genome shotgun (WGS) entry which is preliminary data.</text>
</comment>
<dbReference type="Gene3D" id="3.40.50.1820">
    <property type="entry name" value="alpha/beta hydrolase"/>
    <property type="match status" value="1"/>
</dbReference>
<dbReference type="GO" id="GO:0016787">
    <property type="term" value="F:hydrolase activity"/>
    <property type="evidence" value="ECO:0007669"/>
    <property type="project" value="UniProtKB-KW"/>
</dbReference>
<name>A0A8K0SWS8_9HYPO</name>
<accession>A0A8K0SWS8</accession>
<evidence type="ECO:0000313" key="4">
    <source>
        <dbReference type="Proteomes" id="UP000813444"/>
    </source>
</evidence>
<dbReference type="AlphaFoldDB" id="A0A8K0SWS8"/>
<evidence type="ECO:0000259" key="2">
    <source>
        <dbReference type="Pfam" id="PF07859"/>
    </source>
</evidence>
<dbReference type="Pfam" id="PF07859">
    <property type="entry name" value="Abhydrolase_3"/>
    <property type="match status" value="1"/>
</dbReference>
<dbReference type="PANTHER" id="PTHR48081">
    <property type="entry name" value="AB HYDROLASE SUPERFAMILY PROTEIN C4A8.06C"/>
    <property type="match status" value="1"/>
</dbReference>
<dbReference type="PANTHER" id="PTHR48081:SF8">
    <property type="entry name" value="ALPHA_BETA HYDROLASE FOLD-3 DOMAIN-CONTAINING PROTEIN-RELATED"/>
    <property type="match status" value="1"/>
</dbReference>
<dbReference type="Proteomes" id="UP000813444">
    <property type="component" value="Unassembled WGS sequence"/>
</dbReference>
<dbReference type="OrthoDB" id="2152029at2759"/>
<dbReference type="EMBL" id="JAGPNK010000003">
    <property type="protein sequence ID" value="KAH7324217.1"/>
    <property type="molecule type" value="Genomic_DNA"/>
</dbReference>
<dbReference type="InterPro" id="IPR050300">
    <property type="entry name" value="GDXG_lipolytic_enzyme"/>
</dbReference>
<sequence>MESAGSYPLWSYQPFRLSYNVYDTLFLTARLPYWIATSAVPSLRPVSQWSFKQTIMSRILRAAFHKMAVIGITETHTLDAGKEGERFEVVQPFPDTDYLGPVAPVAQAKPGAVGGTWYPERFADIKSKTVMLHIHGGAFIWGDGRTACSGFLAQIMQDQAETDAVFSIQYRLSAYEGKNPFPAALQDALTGYLYLVRTLQIPPANIVILGDSSGATIASGLIRYLGEYGSKISPEASILPSCAILTSPMIAPLKTAGSGSLNESPYAQHPNFHTDFVPLSTLRWGWCVYAGNTTTVEAAAQNPYFTPLGHPFATKVPIFISIGRREIFLPDNEEWAAQMQEIPGNSIDFTYEDDALHETLLLGNVLGFEESAKTVAKRIGVFIKKHSEKAEST</sequence>
<reference evidence="3" key="1">
    <citation type="journal article" date="2021" name="Nat. Commun.">
        <title>Genetic determinants of endophytism in the Arabidopsis root mycobiome.</title>
        <authorList>
            <person name="Mesny F."/>
            <person name="Miyauchi S."/>
            <person name="Thiergart T."/>
            <person name="Pickel B."/>
            <person name="Atanasova L."/>
            <person name="Karlsson M."/>
            <person name="Huettel B."/>
            <person name="Barry K.W."/>
            <person name="Haridas S."/>
            <person name="Chen C."/>
            <person name="Bauer D."/>
            <person name="Andreopoulos W."/>
            <person name="Pangilinan J."/>
            <person name="LaButti K."/>
            <person name="Riley R."/>
            <person name="Lipzen A."/>
            <person name="Clum A."/>
            <person name="Drula E."/>
            <person name="Henrissat B."/>
            <person name="Kohler A."/>
            <person name="Grigoriev I.V."/>
            <person name="Martin F.M."/>
            <person name="Hacquard S."/>
        </authorList>
    </citation>
    <scope>NUCLEOTIDE SEQUENCE</scope>
    <source>
        <strain evidence="3">MPI-CAGE-CH-0235</strain>
    </source>
</reference>
<dbReference type="InterPro" id="IPR029058">
    <property type="entry name" value="AB_hydrolase_fold"/>
</dbReference>
<evidence type="ECO:0000313" key="3">
    <source>
        <dbReference type="EMBL" id="KAH7324217.1"/>
    </source>
</evidence>
<evidence type="ECO:0000256" key="1">
    <source>
        <dbReference type="ARBA" id="ARBA00022801"/>
    </source>
</evidence>
<feature type="domain" description="Alpha/beta hydrolase fold-3" evidence="2">
    <location>
        <begin position="131"/>
        <end position="358"/>
    </location>
</feature>
<keyword evidence="1 3" id="KW-0378">Hydrolase</keyword>
<keyword evidence="4" id="KW-1185">Reference proteome</keyword>
<gene>
    <name evidence="3" type="ORF">B0I35DRAFT_423744</name>
</gene>
<organism evidence="3 4">
    <name type="scientific">Stachybotrys elegans</name>
    <dbReference type="NCBI Taxonomy" id="80388"/>
    <lineage>
        <taxon>Eukaryota</taxon>
        <taxon>Fungi</taxon>
        <taxon>Dikarya</taxon>
        <taxon>Ascomycota</taxon>
        <taxon>Pezizomycotina</taxon>
        <taxon>Sordariomycetes</taxon>
        <taxon>Hypocreomycetidae</taxon>
        <taxon>Hypocreales</taxon>
        <taxon>Stachybotryaceae</taxon>
        <taxon>Stachybotrys</taxon>
    </lineage>
</organism>